<sequence>MKVRATFRSKTSFAWCSEIGTDVKSKAYQCFLAREGEDENDKLEDANLLNFEKNMFYYTYPSNPLPDYLLNFYQQHFEKSEKNMMDKKICEDWKEKIEEWAVSFDSIFMLYLNNQCNYFYCFFKEFALLCLSPRSTLCNEFQMIMNCSSKKLRETLITKGIPFVMPLFKKQQVATSLEKNQNEGQELQELQEISKKAPGQANFTTRESKLDFQEETTLLFEGKETLLKMVKFFKEYVLKKSSEMPNSQIPVIYSRAPFLNSSLKNIKIETSQILTSNDQSSVQEILHTLALEGPLFPEVVINLCNLFCTTQSEFTVTFIKKKQPGTPYHDTLIFNNSLSLSHTPPTIKTLTFQEGQYKYQPFT</sequence>
<evidence type="ECO:0000313" key="5">
    <source>
        <dbReference type="EMBL" id="NDV32938.1"/>
    </source>
</evidence>
<dbReference type="EMBL" id="GIBP01003969">
    <property type="protein sequence ID" value="NDV32938.1"/>
    <property type="molecule type" value="Transcribed_RNA"/>
</dbReference>
<evidence type="ECO:0000256" key="3">
    <source>
        <dbReference type="ARBA" id="ARBA00023242"/>
    </source>
</evidence>
<evidence type="ECO:0000256" key="4">
    <source>
        <dbReference type="ARBA" id="ARBA00025806"/>
    </source>
</evidence>
<comment type="similarity">
    <text evidence="4">Belongs to the DONSON family.</text>
</comment>
<dbReference type="PANTHER" id="PTHR12972:SF0">
    <property type="entry name" value="PROTEIN DOWNSTREAM NEIGHBOR OF SON"/>
    <property type="match status" value="1"/>
</dbReference>
<protein>
    <submittedName>
        <fullName evidence="5">Uncharacterized protein</fullName>
    </submittedName>
</protein>
<accession>A0A6B2L7X7</accession>
<name>A0A6B2L7X7_9EUKA</name>
<organism evidence="5">
    <name type="scientific">Arcella intermedia</name>
    <dbReference type="NCBI Taxonomy" id="1963864"/>
    <lineage>
        <taxon>Eukaryota</taxon>
        <taxon>Amoebozoa</taxon>
        <taxon>Tubulinea</taxon>
        <taxon>Elardia</taxon>
        <taxon>Arcellinida</taxon>
        <taxon>Sphaerothecina</taxon>
        <taxon>Arcellidae</taxon>
        <taxon>Arcella</taxon>
    </lineage>
</organism>
<reference evidence="5" key="1">
    <citation type="journal article" date="2020" name="J. Eukaryot. Microbiol.">
        <title>De novo Sequencing, Assembly and Annotation of the Transcriptome for the Free-Living Testate Amoeba Arcella intermedia.</title>
        <authorList>
            <person name="Ribeiro G.M."/>
            <person name="Porfirio-Sousa A.L."/>
            <person name="Maurer-Alcala X.X."/>
            <person name="Katz L.A."/>
            <person name="Lahr D.J.G."/>
        </authorList>
    </citation>
    <scope>NUCLEOTIDE SEQUENCE</scope>
</reference>
<evidence type="ECO:0000256" key="2">
    <source>
        <dbReference type="ARBA" id="ARBA00022473"/>
    </source>
</evidence>
<dbReference type="AlphaFoldDB" id="A0A6B2L7X7"/>
<dbReference type="PANTHER" id="PTHR12972">
    <property type="entry name" value="DOWNSTREAM NEIGHBOR OF SON"/>
    <property type="match status" value="1"/>
</dbReference>
<evidence type="ECO:0000256" key="1">
    <source>
        <dbReference type="ARBA" id="ARBA00004123"/>
    </source>
</evidence>
<keyword evidence="2" id="KW-0217">Developmental protein</keyword>
<dbReference type="InterPro" id="IPR024861">
    <property type="entry name" value="Donson"/>
</dbReference>
<dbReference type="GO" id="GO:0033260">
    <property type="term" value="P:nuclear DNA replication"/>
    <property type="evidence" value="ECO:0007669"/>
    <property type="project" value="TreeGrafter"/>
</dbReference>
<keyword evidence="3" id="KW-0539">Nucleus</keyword>
<comment type="subcellular location">
    <subcellularLocation>
        <location evidence="1">Nucleus</location>
    </subcellularLocation>
</comment>
<proteinExistence type="inferred from homology"/>
<dbReference type="GO" id="GO:0005634">
    <property type="term" value="C:nucleus"/>
    <property type="evidence" value="ECO:0007669"/>
    <property type="project" value="UniProtKB-SubCell"/>
</dbReference>